<dbReference type="AlphaFoldDB" id="A0A6G1DCM3"/>
<dbReference type="EMBL" id="SPHZ02000006">
    <property type="protein sequence ID" value="KAF0910180.1"/>
    <property type="molecule type" value="Genomic_DNA"/>
</dbReference>
<organism evidence="2 3">
    <name type="scientific">Oryza meyeriana var. granulata</name>
    <dbReference type="NCBI Taxonomy" id="110450"/>
    <lineage>
        <taxon>Eukaryota</taxon>
        <taxon>Viridiplantae</taxon>
        <taxon>Streptophyta</taxon>
        <taxon>Embryophyta</taxon>
        <taxon>Tracheophyta</taxon>
        <taxon>Spermatophyta</taxon>
        <taxon>Magnoliopsida</taxon>
        <taxon>Liliopsida</taxon>
        <taxon>Poales</taxon>
        <taxon>Poaceae</taxon>
        <taxon>BOP clade</taxon>
        <taxon>Oryzoideae</taxon>
        <taxon>Oryzeae</taxon>
        <taxon>Oryzinae</taxon>
        <taxon>Oryza</taxon>
        <taxon>Oryza meyeriana</taxon>
    </lineage>
</organism>
<sequence length="133" mass="14099">MGDRAAQRRRADFGWLAVFLILPGLRYTHHAARFTESSSSSFPLFSSGVAGLGRIGGRRGRLGQGSGRGWFGRRNYPSDSSTSRGGKLGIKSPAPRLKTLSPCLSRLARTVAGVRRGGATEAGLPLVLSRSGT</sequence>
<accession>A0A6G1DCM3</accession>
<proteinExistence type="predicted"/>
<evidence type="ECO:0000313" key="3">
    <source>
        <dbReference type="Proteomes" id="UP000479710"/>
    </source>
</evidence>
<name>A0A6G1DCM3_9ORYZ</name>
<protein>
    <submittedName>
        <fullName evidence="2">Uncharacterized protein</fullName>
    </submittedName>
</protein>
<evidence type="ECO:0000256" key="1">
    <source>
        <dbReference type="SAM" id="MobiDB-lite"/>
    </source>
</evidence>
<reference evidence="2 3" key="1">
    <citation type="submission" date="2019-11" db="EMBL/GenBank/DDBJ databases">
        <title>Whole genome sequence of Oryza granulata.</title>
        <authorList>
            <person name="Li W."/>
        </authorList>
    </citation>
    <scope>NUCLEOTIDE SEQUENCE [LARGE SCALE GENOMIC DNA]</scope>
    <source>
        <strain evidence="3">cv. Menghai</strain>
        <tissue evidence="2">Leaf</tissue>
    </source>
</reference>
<keyword evidence="3" id="KW-1185">Reference proteome</keyword>
<comment type="caution">
    <text evidence="2">The sequence shown here is derived from an EMBL/GenBank/DDBJ whole genome shotgun (WGS) entry which is preliminary data.</text>
</comment>
<feature type="region of interest" description="Disordered" evidence="1">
    <location>
        <begin position="56"/>
        <end position="94"/>
    </location>
</feature>
<evidence type="ECO:0000313" key="2">
    <source>
        <dbReference type="EMBL" id="KAF0910180.1"/>
    </source>
</evidence>
<dbReference type="Proteomes" id="UP000479710">
    <property type="component" value="Unassembled WGS sequence"/>
</dbReference>
<gene>
    <name evidence="2" type="ORF">E2562_001391</name>
</gene>